<dbReference type="PROSITE" id="PS51186">
    <property type="entry name" value="GNAT"/>
    <property type="match status" value="1"/>
</dbReference>
<keyword evidence="2" id="KW-0012">Acyltransferase</keyword>
<evidence type="ECO:0000259" key="3">
    <source>
        <dbReference type="PROSITE" id="PS51186"/>
    </source>
</evidence>
<keyword evidence="5" id="KW-1185">Reference proteome</keyword>
<feature type="domain" description="N-acetyltransferase" evidence="3">
    <location>
        <begin position="9"/>
        <end position="162"/>
    </location>
</feature>
<dbReference type="Proteomes" id="UP000219182">
    <property type="component" value="Unassembled WGS sequence"/>
</dbReference>
<comment type="caution">
    <text evidence="4">The sequence shown here is derived from an EMBL/GenBank/DDBJ whole genome shotgun (WGS) entry which is preliminary data.</text>
</comment>
<organism evidence="4 5">
    <name type="scientific">Mesorhizobium sanjuanii</name>
    <dbReference type="NCBI Taxonomy" id="2037900"/>
    <lineage>
        <taxon>Bacteria</taxon>
        <taxon>Pseudomonadati</taxon>
        <taxon>Pseudomonadota</taxon>
        <taxon>Alphaproteobacteria</taxon>
        <taxon>Hyphomicrobiales</taxon>
        <taxon>Phyllobacteriaceae</taxon>
        <taxon>Mesorhizobium</taxon>
    </lineage>
</organism>
<name>A0A2A6FFA5_9HYPH</name>
<evidence type="ECO:0000256" key="1">
    <source>
        <dbReference type="ARBA" id="ARBA00022679"/>
    </source>
</evidence>
<dbReference type="InterPro" id="IPR016181">
    <property type="entry name" value="Acyl_CoA_acyltransferase"/>
</dbReference>
<evidence type="ECO:0000313" key="4">
    <source>
        <dbReference type="EMBL" id="PDQ20422.1"/>
    </source>
</evidence>
<dbReference type="CDD" id="cd04301">
    <property type="entry name" value="NAT_SF"/>
    <property type="match status" value="1"/>
</dbReference>
<dbReference type="InterPro" id="IPR000182">
    <property type="entry name" value="GNAT_dom"/>
</dbReference>
<keyword evidence="1 4" id="KW-0808">Transferase</keyword>
<dbReference type="GO" id="GO:0016747">
    <property type="term" value="F:acyltransferase activity, transferring groups other than amino-acyl groups"/>
    <property type="evidence" value="ECO:0007669"/>
    <property type="project" value="InterPro"/>
</dbReference>
<dbReference type="EMBL" id="NWQG01000083">
    <property type="protein sequence ID" value="PDQ20422.1"/>
    <property type="molecule type" value="Genomic_DNA"/>
</dbReference>
<evidence type="ECO:0000256" key="2">
    <source>
        <dbReference type="ARBA" id="ARBA00023315"/>
    </source>
</evidence>
<sequence>MDRTACVSVTQLPADCGRWDEVLALIMRAFATMDGVIDPPSSAHRLTAEDLRDKAGRETIFAALKGGRIIGCVFVLERTEDFYVGKFAVDPGFQGQGIGRGLMQAAEALARSRDKRAIELQTRIELTGNHAAFTRLGFRETDRTAHDGYSRATSITMRKVLS</sequence>
<reference evidence="4 5" key="1">
    <citation type="submission" date="2017-09" db="EMBL/GenBank/DDBJ databases">
        <title>Mesorhizobum sanjuanii sp. nov. isolated from nodules of Lotus tenuis in saline-alkaline lowlands of Flooding Pampa.</title>
        <authorList>
            <person name="Sannazzaro A.I."/>
            <person name="Torres Tejerizo G.A."/>
            <person name="Fontana F."/>
            <person name="Cumpa Velazquez L.M."/>
            <person name="Hansen L."/>
            <person name="Pistorio M."/>
            <person name="Estrella M.J."/>
        </authorList>
    </citation>
    <scope>NUCLEOTIDE SEQUENCE [LARGE SCALE GENOMIC DNA]</scope>
    <source>
        <strain evidence="4 5">BSA136</strain>
    </source>
</reference>
<proteinExistence type="predicted"/>
<dbReference type="Pfam" id="PF00583">
    <property type="entry name" value="Acetyltransf_1"/>
    <property type="match status" value="1"/>
</dbReference>
<protein>
    <submittedName>
        <fullName evidence="4">GNAT family N-acetyltransferase</fullName>
    </submittedName>
</protein>
<dbReference type="SUPFAM" id="SSF55729">
    <property type="entry name" value="Acyl-CoA N-acyltransferases (Nat)"/>
    <property type="match status" value="1"/>
</dbReference>
<gene>
    <name evidence="4" type="ORF">CN311_14195</name>
</gene>
<accession>A0A2A6FFA5</accession>
<dbReference type="RefSeq" id="WP_097574381.1">
    <property type="nucleotide sequence ID" value="NZ_NWQG01000083.1"/>
</dbReference>
<dbReference type="PANTHER" id="PTHR43877:SF2">
    <property type="entry name" value="AMINOALKYLPHOSPHONATE N-ACETYLTRANSFERASE-RELATED"/>
    <property type="match status" value="1"/>
</dbReference>
<dbReference type="InterPro" id="IPR050832">
    <property type="entry name" value="Bact_Acetyltransf"/>
</dbReference>
<evidence type="ECO:0000313" key="5">
    <source>
        <dbReference type="Proteomes" id="UP000219182"/>
    </source>
</evidence>
<dbReference type="PANTHER" id="PTHR43877">
    <property type="entry name" value="AMINOALKYLPHOSPHONATE N-ACETYLTRANSFERASE-RELATED-RELATED"/>
    <property type="match status" value="1"/>
</dbReference>
<dbReference type="Gene3D" id="3.40.630.30">
    <property type="match status" value="1"/>
</dbReference>
<dbReference type="AlphaFoldDB" id="A0A2A6FFA5"/>